<dbReference type="EMBL" id="CAADRP010001597">
    <property type="protein sequence ID" value="VFU44215.1"/>
    <property type="molecule type" value="Genomic_DNA"/>
</dbReference>
<reference evidence="1" key="1">
    <citation type="submission" date="2019-03" db="EMBL/GenBank/DDBJ databases">
        <authorList>
            <person name="Mank J."/>
            <person name="Almeida P."/>
        </authorList>
    </citation>
    <scope>NUCLEOTIDE SEQUENCE</scope>
    <source>
        <strain evidence="1">78183</strain>
    </source>
</reference>
<evidence type="ECO:0000313" key="1">
    <source>
        <dbReference type="EMBL" id="VFU44215.1"/>
    </source>
</evidence>
<gene>
    <name evidence="1" type="ORF">SVIM_LOCUS270527</name>
</gene>
<protein>
    <submittedName>
        <fullName evidence="1">Uncharacterized protein</fullName>
    </submittedName>
</protein>
<dbReference type="AlphaFoldDB" id="A0A6N2LSN3"/>
<organism evidence="1">
    <name type="scientific">Salix viminalis</name>
    <name type="common">Common osier</name>
    <name type="synonym">Basket willow</name>
    <dbReference type="NCBI Taxonomy" id="40686"/>
    <lineage>
        <taxon>Eukaryota</taxon>
        <taxon>Viridiplantae</taxon>
        <taxon>Streptophyta</taxon>
        <taxon>Embryophyta</taxon>
        <taxon>Tracheophyta</taxon>
        <taxon>Spermatophyta</taxon>
        <taxon>Magnoliopsida</taxon>
        <taxon>eudicotyledons</taxon>
        <taxon>Gunneridae</taxon>
        <taxon>Pentapetalae</taxon>
        <taxon>rosids</taxon>
        <taxon>fabids</taxon>
        <taxon>Malpighiales</taxon>
        <taxon>Salicaceae</taxon>
        <taxon>Saliceae</taxon>
        <taxon>Salix</taxon>
    </lineage>
</organism>
<name>A0A6N2LSN3_SALVM</name>
<accession>A0A6N2LSN3</accession>
<proteinExistence type="predicted"/>
<sequence>MRDHLTAWLKDLKYAAEWHPTFTTKYMTPASLLGEPAMLKGGAVILHNPRKISLGCIAVDHDVNAMNSLVMLRDPYIGSSKGIQDLRKSAIRFDQQTGVSESVSIWKLRENVPCLMMLLLSIYWQMYRENNKKMKNHQETSCREIAR</sequence>